<evidence type="ECO:0000256" key="3">
    <source>
        <dbReference type="ARBA" id="ARBA00022517"/>
    </source>
</evidence>
<dbReference type="GO" id="GO:0000462">
    <property type="term" value="P:maturation of SSU-rRNA from tricistronic rRNA transcript (SSU-rRNA, 5.8S rRNA, LSU-rRNA)"/>
    <property type="evidence" value="ECO:0007669"/>
    <property type="project" value="TreeGrafter"/>
</dbReference>
<dbReference type="RefSeq" id="XP_004831361.1">
    <property type="nucleotide sequence ID" value="XM_004831304.1"/>
</dbReference>
<comment type="subcellular location">
    <subcellularLocation>
        <location evidence="1 6">Nucleus</location>
        <location evidence="1 6">Nucleolus</location>
    </subcellularLocation>
</comment>
<dbReference type="PANTHER" id="PTHR21738:SF0">
    <property type="entry name" value="RIBOSOMAL RNA PROCESSING PROTEIN 36 HOMOLOG"/>
    <property type="match status" value="1"/>
</dbReference>
<reference evidence="9 10" key="1">
    <citation type="journal article" date="2012" name="BMC Genomics">
        <title>Comparative genomic analysis and phylogenetic position of Theileria equi.</title>
        <authorList>
            <person name="Kappmeyer L.S."/>
            <person name="Thiagarajan M."/>
            <person name="Herndon D.R."/>
            <person name="Ramsay J.D."/>
            <person name="Caler E."/>
            <person name="Djikeng A."/>
            <person name="Gillespie J.J."/>
            <person name="Lau A.O."/>
            <person name="Roalson E.H."/>
            <person name="Silva J.C."/>
            <person name="Silva M.G."/>
            <person name="Suarez C.E."/>
            <person name="Ueti M.W."/>
            <person name="Nene V.M."/>
            <person name="Mealey R.H."/>
            <person name="Knowles D.P."/>
            <person name="Brayton K.A."/>
        </authorList>
    </citation>
    <scope>NUCLEOTIDE SEQUENCE [LARGE SCALE GENOMIC DNA]</scope>
    <source>
        <strain evidence="9 10">WA</strain>
    </source>
</reference>
<evidence type="ECO:0000313" key="9">
    <source>
        <dbReference type="EMBL" id="AFZ81695.1"/>
    </source>
</evidence>
<dbReference type="InterPro" id="IPR009292">
    <property type="entry name" value="RRP36"/>
</dbReference>
<keyword evidence="10" id="KW-1185">Reference proteome</keyword>
<dbReference type="Proteomes" id="UP000031512">
    <property type="component" value="Chromosome 3"/>
</dbReference>
<gene>
    <name evidence="9" type="ORF">BEWA_011130</name>
</gene>
<dbReference type="Pfam" id="PF06102">
    <property type="entry name" value="RRP36"/>
    <property type="match status" value="1"/>
</dbReference>
<evidence type="ECO:0000256" key="8">
    <source>
        <dbReference type="SAM" id="MobiDB-lite"/>
    </source>
</evidence>
<evidence type="ECO:0000256" key="7">
    <source>
        <dbReference type="SAM" id="Coils"/>
    </source>
</evidence>
<dbReference type="GeneID" id="15804844"/>
<feature type="coiled-coil region" evidence="7">
    <location>
        <begin position="140"/>
        <end position="176"/>
    </location>
</feature>
<proteinExistence type="inferred from homology"/>
<evidence type="ECO:0000313" key="10">
    <source>
        <dbReference type="Proteomes" id="UP000031512"/>
    </source>
</evidence>
<dbReference type="AlphaFoldDB" id="L0B1I9"/>
<comment type="subunit">
    <text evidence="6">Associates with 90S and pre-40S pre-ribosomal particles.</text>
</comment>
<accession>L0B1I9</accession>
<protein>
    <recommendedName>
        <fullName evidence="6">rRNA biogenesis protein RRP36</fullName>
    </recommendedName>
</protein>
<keyword evidence="5 6" id="KW-0539">Nucleus</keyword>
<dbReference type="VEuPathDB" id="PiroplasmaDB:BEWA_011130"/>
<comment type="function">
    <text evidence="6">Component of the 90S pre-ribosome involved in the maturation of rRNAs. Required for early cleavages of the pre-RNAs in the 40S ribosomal subunit maturation pathway.</text>
</comment>
<dbReference type="KEGG" id="beq:BEWA_011130"/>
<dbReference type="eggNOG" id="ENOG502SEF8">
    <property type="taxonomic scope" value="Eukaryota"/>
</dbReference>
<feature type="compositionally biased region" description="Basic residues" evidence="8">
    <location>
        <begin position="221"/>
        <end position="236"/>
    </location>
</feature>
<keyword evidence="3 6" id="KW-0690">Ribosome biogenesis</keyword>
<dbReference type="EMBL" id="CP001670">
    <property type="protein sequence ID" value="AFZ81695.1"/>
    <property type="molecule type" value="Genomic_DNA"/>
</dbReference>
<keyword evidence="7" id="KW-0175">Coiled coil</keyword>
<evidence type="ECO:0000256" key="1">
    <source>
        <dbReference type="ARBA" id="ARBA00004604"/>
    </source>
</evidence>
<feature type="region of interest" description="Disordered" evidence="8">
    <location>
        <begin position="1"/>
        <end position="52"/>
    </location>
</feature>
<feature type="compositionally biased region" description="Basic and acidic residues" evidence="8">
    <location>
        <begin position="1"/>
        <end position="25"/>
    </location>
</feature>
<keyword evidence="6" id="KW-0687">Ribonucleoprotein</keyword>
<evidence type="ECO:0000256" key="5">
    <source>
        <dbReference type="ARBA" id="ARBA00023242"/>
    </source>
</evidence>
<dbReference type="OrthoDB" id="448446at2759"/>
<feature type="region of interest" description="Disordered" evidence="8">
    <location>
        <begin position="211"/>
        <end position="252"/>
    </location>
</feature>
<dbReference type="GO" id="GO:0005730">
    <property type="term" value="C:nucleolus"/>
    <property type="evidence" value="ECO:0007669"/>
    <property type="project" value="UniProtKB-SubCell"/>
</dbReference>
<evidence type="ECO:0000256" key="2">
    <source>
        <dbReference type="ARBA" id="ARBA00009418"/>
    </source>
</evidence>
<name>L0B1I9_THEEQ</name>
<evidence type="ECO:0000256" key="6">
    <source>
        <dbReference type="RuleBase" id="RU368027"/>
    </source>
</evidence>
<keyword evidence="4 6" id="KW-0698">rRNA processing</keyword>
<sequence length="252" mass="29317">MEHLSHERQEHKVDKILYASTDEKSQPVFKTNQKYTNKSKNKAPAELPNNVPFNPYKATDILHKGQNKRRLPARDPRFSDFSGVMDLDAFRKSYKFLDEMRKDETKKIKNAIMLHEKYPETAAKANNALKMLSHLNIASIQDAKRMLNKYEAENVQLEKTEEIKALKRKLISEEKERIASTGKIPYYFPDKKVKKMYKEIQKKKIKEAVASASINHGPARAIHKKLAAKSRRKLPKERKSNIIPTHRTEHAQ</sequence>
<dbReference type="STRING" id="1537102.L0B1I9"/>
<dbReference type="GO" id="GO:0030686">
    <property type="term" value="C:90S preribosome"/>
    <property type="evidence" value="ECO:0007669"/>
    <property type="project" value="TreeGrafter"/>
</dbReference>
<comment type="similarity">
    <text evidence="2 6">Belongs to the RRP36 family.</text>
</comment>
<dbReference type="PANTHER" id="PTHR21738">
    <property type="entry name" value="RIBOSOMAL RNA PROCESSING PROTEIN 36 HOMOLOG"/>
    <property type="match status" value="1"/>
</dbReference>
<organism evidence="9 10">
    <name type="scientific">Theileria equi strain WA</name>
    <dbReference type="NCBI Taxonomy" id="1537102"/>
    <lineage>
        <taxon>Eukaryota</taxon>
        <taxon>Sar</taxon>
        <taxon>Alveolata</taxon>
        <taxon>Apicomplexa</taxon>
        <taxon>Aconoidasida</taxon>
        <taxon>Piroplasmida</taxon>
        <taxon>Theileriidae</taxon>
        <taxon>Theileria</taxon>
    </lineage>
</organism>
<feature type="compositionally biased region" description="Polar residues" evidence="8">
    <location>
        <begin position="28"/>
        <end position="38"/>
    </location>
</feature>
<evidence type="ECO:0000256" key="4">
    <source>
        <dbReference type="ARBA" id="ARBA00022552"/>
    </source>
</evidence>